<feature type="domain" description="DEP" evidence="9">
    <location>
        <begin position="433"/>
        <end position="508"/>
    </location>
</feature>
<dbReference type="Pfam" id="PF00778">
    <property type="entry name" value="DIX"/>
    <property type="match status" value="1"/>
</dbReference>
<dbReference type="InterPro" id="IPR036388">
    <property type="entry name" value="WH-like_DNA-bd_sf"/>
</dbReference>
<dbReference type="Pfam" id="PF00610">
    <property type="entry name" value="DEP"/>
    <property type="match status" value="1"/>
</dbReference>
<protein>
    <recommendedName>
        <fullName evidence="13">PDZ domain-containing protein</fullName>
    </recommendedName>
</protein>
<dbReference type="SUPFAM" id="SSF50156">
    <property type="entry name" value="PDZ domain-like"/>
    <property type="match status" value="1"/>
</dbReference>
<comment type="caution">
    <text evidence="11">The sequence shown here is derived from an EMBL/GenBank/DDBJ whole genome shotgun (WGS) entry which is preliminary data.</text>
</comment>
<dbReference type="SMART" id="SM00049">
    <property type="entry name" value="DEP"/>
    <property type="match status" value="1"/>
</dbReference>
<dbReference type="PROSITE" id="PS50186">
    <property type="entry name" value="DEP"/>
    <property type="match status" value="1"/>
</dbReference>
<keyword evidence="4" id="KW-0963">Cytoplasm</keyword>
<dbReference type="Pfam" id="PF00595">
    <property type="entry name" value="PDZ"/>
    <property type="match status" value="1"/>
</dbReference>
<evidence type="ECO:0000256" key="4">
    <source>
        <dbReference type="ARBA" id="ARBA00022490"/>
    </source>
</evidence>
<dbReference type="PROSITE" id="PS50841">
    <property type="entry name" value="DIX"/>
    <property type="match status" value="1"/>
</dbReference>
<dbReference type="GO" id="GO:0060070">
    <property type="term" value="P:canonical Wnt signaling pathway"/>
    <property type="evidence" value="ECO:0007669"/>
    <property type="project" value="TreeGrafter"/>
</dbReference>
<keyword evidence="5 6" id="KW-0879">Wnt signaling pathway</keyword>
<comment type="subcellular location">
    <subcellularLocation>
        <location evidence="1">Cytoplasm</location>
    </subcellularLocation>
</comment>
<dbReference type="SUPFAM" id="SSF46785">
    <property type="entry name" value="Winged helix' DNA-binding domain"/>
    <property type="match status" value="1"/>
</dbReference>
<evidence type="ECO:0008006" key="13">
    <source>
        <dbReference type="Google" id="ProtNLM"/>
    </source>
</evidence>
<keyword evidence="3" id="KW-0217">Developmental protein</keyword>
<dbReference type="STRING" id="947166.A0A1D1W1W3"/>
<evidence type="ECO:0000259" key="10">
    <source>
        <dbReference type="PROSITE" id="PS50841"/>
    </source>
</evidence>
<dbReference type="PANTHER" id="PTHR10878:SF25">
    <property type="entry name" value="SEGMENT POLARITY PROTEIN DISHEVELLED"/>
    <property type="match status" value="1"/>
</dbReference>
<proteinExistence type="inferred from homology"/>
<dbReference type="Gene3D" id="1.10.10.10">
    <property type="entry name" value="Winged helix-like DNA-binding domain superfamily/Winged helix DNA-binding domain"/>
    <property type="match status" value="1"/>
</dbReference>
<dbReference type="GO" id="GO:0005109">
    <property type="term" value="F:frizzled binding"/>
    <property type="evidence" value="ECO:0007669"/>
    <property type="project" value="TreeGrafter"/>
</dbReference>
<dbReference type="Gene3D" id="2.30.42.10">
    <property type="match status" value="1"/>
</dbReference>
<keyword evidence="12" id="KW-1185">Reference proteome</keyword>
<evidence type="ECO:0000313" key="11">
    <source>
        <dbReference type="EMBL" id="GAV07421.1"/>
    </source>
</evidence>
<dbReference type="EMBL" id="BDGG01000015">
    <property type="protein sequence ID" value="GAV07421.1"/>
    <property type="molecule type" value="Genomic_DNA"/>
</dbReference>
<evidence type="ECO:0000259" key="9">
    <source>
        <dbReference type="PROSITE" id="PS50186"/>
    </source>
</evidence>
<dbReference type="InterPro" id="IPR029071">
    <property type="entry name" value="Ubiquitin-like_domsf"/>
</dbReference>
<feature type="region of interest" description="Disordered" evidence="7">
    <location>
        <begin position="557"/>
        <end position="614"/>
    </location>
</feature>
<comment type="similarity">
    <text evidence="2">Belongs to the DSH family.</text>
</comment>
<dbReference type="SMART" id="SM00021">
    <property type="entry name" value="DAX"/>
    <property type="match status" value="1"/>
</dbReference>
<name>A0A1D1W1W3_RAMVA</name>
<dbReference type="InterPro" id="IPR000591">
    <property type="entry name" value="DEP_dom"/>
</dbReference>
<dbReference type="InterPro" id="IPR001158">
    <property type="entry name" value="DIX"/>
</dbReference>
<dbReference type="PROSITE" id="PS50106">
    <property type="entry name" value="PDZ"/>
    <property type="match status" value="1"/>
</dbReference>
<dbReference type="InterPro" id="IPR038207">
    <property type="entry name" value="DIX_dom_sf"/>
</dbReference>
<dbReference type="GO" id="GO:0005829">
    <property type="term" value="C:cytosol"/>
    <property type="evidence" value="ECO:0007669"/>
    <property type="project" value="TreeGrafter"/>
</dbReference>
<feature type="domain" description="PDZ" evidence="8">
    <location>
        <begin position="254"/>
        <end position="337"/>
    </location>
</feature>
<feature type="compositionally biased region" description="Low complexity" evidence="7">
    <location>
        <begin position="135"/>
        <end position="159"/>
    </location>
</feature>
<dbReference type="OrthoDB" id="10031689at2759"/>
<evidence type="ECO:0000256" key="3">
    <source>
        <dbReference type="ARBA" id="ARBA00022473"/>
    </source>
</evidence>
<evidence type="ECO:0000256" key="6">
    <source>
        <dbReference type="PROSITE-ProRule" id="PRU00069"/>
    </source>
</evidence>
<reference evidence="11 12" key="1">
    <citation type="journal article" date="2016" name="Nat. Commun.">
        <title>Extremotolerant tardigrade genome and improved radiotolerance of human cultured cells by tardigrade-unique protein.</title>
        <authorList>
            <person name="Hashimoto T."/>
            <person name="Horikawa D.D."/>
            <person name="Saito Y."/>
            <person name="Kuwahara H."/>
            <person name="Kozuka-Hata H."/>
            <person name="Shin-I T."/>
            <person name="Minakuchi Y."/>
            <person name="Ohishi K."/>
            <person name="Motoyama A."/>
            <person name="Aizu T."/>
            <person name="Enomoto A."/>
            <person name="Kondo K."/>
            <person name="Tanaka S."/>
            <person name="Hara Y."/>
            <person name="Koshikawa S."/>
            <person name="Sagara H."/>
            <person name="Miura T."/>
            <person name="Yokobori S."/>
            <person name="Miyagawa K."/>
            <person name="Suzuki Y."/>
            <person name="Kubo T."/>
            <person name="Oyama M."/>
            <person name="Kohara Y."/>
            <person name="Fujiyama A."/>
            <person name="Arakawa K."/>
            <person name="Katayama T."/>
            <person name="Toyoda A."/>
            <person name="Kunieda T."/>
        </authorList>
    </citation>
    <scope>NUCLEOTIDE SEQUENCE [LARGE SCALE GENOMIC DNA]</scope>
    <source>
        <strain evidence="11 12">YOKOZUNA-1</strain>
    </source>
</reference>
<dbReference type="InterPro" id="IPR015506">
    <property type="entry name" value="Dsh/Dvl-rel"/>
</dbReference>
<feature type="compositionally biased region" description="Basic and acidic residues" evidence="7">
    <location>
        <begin position="106"/>
        <end position="124"/>
    </location>
</feature>
<dbReference type="SUPFAM" id="SSF54236">
    <property type="entry name" value="Ubiquitin-like"/>
    <property type="match status" value="1"/>
</dbReference>
<sequence>MSVTLLRGSNSGIATRSGETKIFFYMDDDETPEIFRLQIPIEQVTLSDFKQKAKLPLNAPHLTFFFRATDPVMGDYKEEIHDNNAHLPVYKNSIVALVVSKDVSVRSDSDSNRSSRPLISERRSLGNGVLRDPRNFSSSNSNRGSSVSSRVIGGPSSRPNGSTRPNAFLERTNRGYETESTLASIIDDRSSYSDSEFDGSSRVSALTDLTSVSRMNRFMKKKRKKFRTPANLVRASSASSIADTMYNAPDNIVFLRLDLQPGGLGIRVDGCPAGLCVTGIVAGCLVDEDKRIQVGDVLLTVNGVRLCDFEGEECKKEVLKEAIRKGGIITLKVLKAQQGTRSPSGYNMDLVDPMWDQLDSRSRYPEEPSRPIDLAAWVSQIEACNASLAPTSLPPLGVSLETNRPNLNIGNGGGYVGNGLHEQMRIVKRAMSPGSGLEISDKHWLKIEIKNAFMGKNLVKWLRENVQGLSDRSDAKNYARELLSRKLIEPGMTGTKDFSGKAYYRFTQLPLVEEEMSSMSMSGDYGDDDIFESVSQVAANRHPGMYSEPPSMMGSHYGGFPPAGGRRVVGKSSSSSGSERRHQSVIYEETSSQSTEIYNGGGGGHSRGNNQRYF</sequence>
<evidence type="ECO:0000313" key="12">
    <source>
        <dbReference type="Proteomes" id="UP000186922"/>
    </source>
</evidence>
<dbReference type="GO" id="GO:0035556">
    <property type="term" value="P:intracellular signal transduction"/>
    <property type="evidence" value="ECO:0007669"/>
    <property type="project" value="InterPro"/>
</dbReference>
<accession>A0A1D1W1W3</accession>
<dbReference type="Gene3D" id="2.40.240.130">
    <property type="match status" value="1"/>
</dbReference>
<dbReference type="InterPro" id="IPR036390">
    <property type="entry name" value="WH_DNA-bd_sf"/>
</dbReference>
<feature type="compositionally biased region" description="Low complexity" evidence="7">
    <location>
        <begin position="564"/>
        <end position="577"/>
    </location>
</feature>
<feature type="domain" description="DIX" evidence="10">
    <location>
        <begin position="17"/>
        <end position="102"/>
    </location>
</feature>
<feature type="region of interest" description="Disordered" evidence="7">
    <location>
        <begin position="106"/>
        <end position="173"/>
    </location>
</feature>
<evidence type="ECO:0000259" key="8">
    <source>
        <dbReference type="PROSITE" id="PS50106"/>
    </source>
</evidence>
<dbReference type="PANTHER" id="PTHR10878">
    <property type="entry name" value="SEGMENT POLARITY PROTEIN DISHEVELLED"/>
    <property type="match status" value="1"/>
</dbReference>
<dbReference type="Proteomes" id="UP000186922">
    <property type="component" value="Unassembled WGS sequence"/>
</dbReference>
<evidence type="ECO:0000256" key="2">
    <source>
        <dbReference type="ARBA" id="ARBA00008735"/>
    </source>
</evidence>
<dbReference type="SMART" id="SM00228">
    <property type="entry name" value="PDZ"/>
    <property type="match status" value="1"/>
</dbReference>
<gene>
    <name evidence="11" type="primary">RvY_17256-1</name>
    <name evidence="11" type="synonym">RvY_17256.1</name>
    <name evidence="11" type="ORF">RvY_17256</name>
</gene>
<evidence type="ECO:0000256" key="7">
    <source>
        <dbReference type="SAM" id="MobiDB-lite"/>
    </source>
</evidence>
<dbReference type="InterPro" id="IPR036034">
    <property type="entry name" value="PDZ_sf"/>
</dbReference>
<dbReference type="AlphaFoldDB" id="A0A1D1W1W3"/>
<evidence type="ECO:0000256" key="1">
    <source>
        <dbReference type="ARBA" id="ARBA00004496"/>
    </source>
</evidence>
<dbReference type="InterPro" id="IPR001478">
    <property type="entry name" value="PDZ"/>
</dbReference>
<evidence type="ECO:0000256" key="5">
    <source>
        <dbReference type="ARBA" id="ARBA00022687"/>
    </source>
</evidence>
<organism evidence="11 12">
    <name type="scientific">Ramazzottius varieornatus</name>
    <name type="common">Water bear</name>
    <name type="synonym">Tardigrade</name>
    <dbReference type="NCBI Taxonomy" id="947166"/>
    <lineage>
        <taxon>Eukaryota</taxon>
        <taxon>Metazoa</taxon>
        <taxon>Ecdysozoa</taxon>
        <taxon>Tardigrada</taxon>
        <taxon>Eutardigrada</taxon>
        <taxon>Parachela</taxon>
        <taxon>Hypsibioidea</taxon>
        <taxon>Ramazzottiidae</taxon>
        <taxon>Ramazzottius</taxon>
    </lineage>
</organism>